<dbReference type="SUPFAM" id="SSF53474">
    <property type="entry name" value="alpha/beta-Hydrolases"/>
    <property type="match status" value="1"/>
</dbReference>
<organism evidence="8 9">
    <name type="scientific">Tothia fuscella</name>
    <dbReference type="NCBI Taxonomy" id="1048955"/>
    <lineage>
        <taxon>Eukaryota</taxon>
        <taxon>Fungi</taxon>
        <taxon>Dikarya</taxon>
        <taxon>Ascomycota</taxon>
        <taxon>Pezizomycotina</taxon>
        <taxon>Dothideomycetes</taxon>
        <taxon>Pleosporomycetidae</taxon>
        <taxon>Venturiales</taxon>
        <taxon>Cylindrosympodiaceae</taxon>
        <taxon>Tothia</taxon>
    </lineage>
</organism>
<protein>
    <recommendedName>
        <fullName evidence="2">carboxypeptidase C</fullName>
        <ecNumber evidence="2">3.4.16.5</ecNumber>
    </recommendedName>
</protein>
<proteinExistence type="inferred from homology"/>
<dbReference type="Gene3D" id="1.10.287.410">
    <property type="match status" value="1"/>
</dbReference>
<feature type="signal peptide" evidence="7">
    <location>
        <begin position="1"/>
        <end position="26"/>
    </location>
</feature>
<evidence type="ECO:0000313" key="9">
    <source>
        <dbReference type="Proteomes" id="UP000800235"/>
    </source>
</evidence>
<feature type="chain" id="PRO_5040109476" description="carboxypeptidase C" evidence="7">
    <location>
        <begin position="27"/>
        <end position="475"/>
    </location>
</feature>
<keyword evidence="7" id="KW-0732">Signal</keyword>
<comment type="caution">
    <text evidence="8">The sequence shown here is derived from an EMBL/GenBank/DDBJ whole genome shotgun (WGS) entry which is preliminary data.</text>
</comment>
<dbReference type="Gene3D" id="3.40.50.1820">
    <property type="entry name" value="alpha/beta hydrolase"/>
    <property type="match status" value="1"/>
</dbReference>
<dbReference type="OrthoDB" id="443318at2759"/>
<evidence type="ECO:0000256" key="3">
    <source>
        <dbReference type="ARBA" id="ARBA00022645"/>
    </source>
</evidence>
<keyword evidence="4" id="KW-0645">Protease</keyword>
<reference evidence="8" key="1">
    <citation type="journal article" date="2020" name="Stud. Mycol.">
        <title>101 Dothideomycetes genomes: a test case for predicting lifestyles and emergence of pathogens.</title>
        <authorList>
            <person name="Haridas S."/>
            <person name="Albert R."/>
            <person name="Binder M."/>
            <person name="Bloem J."/>
            <person name="Labutti K."/>
            <person name="Salamov A."/>
            <person name="Andreopoulos B."/>
            <person name="Baker S."/>
            <person name="Barry K."/>
            <person name="Bills G."/>
            <person name="Bluhm B."/>
            <person name="Cannon C."/>
            <person name="Castanera R."/>
            <person name="Culley D."/>
            <person name="Daum C."/>
            <person name="Ezra D."/>
            <person name="Gonzalez J."/>
            <person name="Henrissat B."/>
            <person name="Kuo A."/>
            <person name="Liang C."/>
            <person name="Lipzen A."/>
            <person name="Lutzoni F."/>
            <person name="Magnuson J."/>
            <person name="Mondo S."/>
            <person name="Nolan M."/>
            <person name="Ohm R."/>
            <person name="Pangilinan J."/>
            <person name="Park H.-J."/>
            <person name="Ramirez L."/>
            <person name="Alfaro M."/>
            <person name="Sun H."/>
            <person name="Tritt A."/>
            <person name="Yoshinaga Y."/>
            <person name="Zwiers L.-H."/>
            <person name="Turgeon B."/>
            <person name="Goodwin S."/>
            <person name="Spatafora J."/>
            <person name="Crous P."/>
            <person name="Grigoriev I."/>
        </authorList>
    </citation>
    <scope>NUCLEOTIDE SEQUENCE</scope>
    <source>
        <strain evidence="8">CBS 130266</strain>
    </source>
</reference>
<dbReference type="Pfam" id="PF00450">
    <property type="entry name" value="Peptidase_S10"/>
    <property type="match status" value="1"/>
</dbReference>
<dbReference type="Proteomes" id="UP000800235">
    <property type="component" value="Unassembled WGS sequence"/>
</dbReference>
<dbReference type="GO" id="GO:0006508">
    <property type="term" value="P:proteolysis"/>
    <property type="evidence" value="ECO:0007669"/>
    <property type="project" value="UniProtKB-KW"/>
</dbReference>
<comment type="similarity">
    <text evidence="1">Belongs to the peptidase S10 family.</text>
</comment>
<gene>
    <name evidence="8" type="ORF">EJ08DRAFT_687333</name>
</gene>
<dbReference type="GO" id="GO:0004185">
    <property type="term" value="F:serine-type carboxypeptidase activity"/>
    <property type="evidence" value="ECO:0007669"/>
    <property type="project" value="UniProtKB-EC"/>
</dbReference>
<dbReference type="InterPro" id="IPR001563">
    <property type="entry name" value="Peptidase_S10"/>
</dbReference>
<evidence type="ECO:0000256" key="6">
    <source>
        <dbReference type="ARBA" id="ARBA00023180"/>
    </source>
</evidence>
<dbReference type="InterPro" id="IPR033124">
    <property type="entry name" value="Ser_caboxypep_his_AS"/>
</dbReference>
<sequence>MMHLSREVGVLLRIIVSLCLFGTTFAADLPAPNKLNGTSSLGHAWNIKAQNDTLCDAGGKQWTGTVKVAPERTLFFWFFESRQDATKDPVILWLSGGPAASSMLGLFAEVGPCTTDGKTTKRLGPSWSTNANLPFVDQPAGTGFSTVTRKSDSPLTLAAAGQDFNILLHTFSTSIFPSLSKTPLHIAGESFGGRYVPAYSKYMIQRQESKAPDAVPATLESIILISASVDASFTSLGQIDHFCSDKKGNGFGSSFNTTTCAAMKRAAPDCEKQGQSCQDTMTQNAGRGALTKCDGVTRYFSQGVDRTACTKPPACRAKSFDQLVQYCNLPSVQAQLGFQNLKFEGINFDLNSRWTAVGDPILPANRDLIYLLDKTNVRFLVINGNDDVNVNTPGQVRALDALPWKGQSGYREQQFKPWSFRDGSGKLKAAGLTKGVERLLFVGVDNAGHEVPAGQPEAVLEVLQRWLKKEMLQEG</sequence>
<dbReference type="InterPro" id="IPR029058">
    <property type="entry name" value="AB_hydrolase_fold"/>
</dbReference>
<evidence type="ECO:0000256" key="4">
    <source>
        <dbReference type="ARBA" id="ARBA00022670"/>
    </source>
</evidence>
<dbReference type="PANTHER" id="PTHR11802:SF113">
    <property type="entry name" value="SERINE CARBOXYPEPTIDASE CTSA-4.1"/>
    <property type="match status" value="1"/>
</dbReference>
<evidence type="ECO:0000313" key="8">
    <source>
        <dbReference type="EMBL" id="KAF2431564.1"/>
    </source>
</evidence>
<keyword evidence="6" id="KW-0325">Glycoprotein</keyword>
<evidence type="ECO:0000256" key="5">
    <source>
        <dbReference type="ARBA" id="ARBA00022801"/>
    </source>
</evidence>
<evidence type="ECO:0000256" key="7">
    <source>
        <dbReference type="SAM" id="SignalP"/>
    </source>
</evidence>
<keyword evidence="3 8" id="KW-0121">Carboxypeptidase</keyword>
<dbReference type="PRINTS" id="PR00724">
    <property type="entry name" value="CRBOXYPTASEC"/>
</dbReference>
<evidence type="ECO:0000256" key="2">
    <source>
        <dbReference type="ARBA" id="ARBA00012446"/>
    </source>
</evidence>
<accession>A0A9P4NUL5</accession>
<evidence type="ECO:0000256" key="1">
    <source>
        <dbReference type="ARBA" id="ARBA00009431"/>
    </source>
</evidence>
<dbReference type="GO" id="GO:0000324">
    <property type="term" value="C:fungal-type vacuole"/>
    <property type="evidence" value="ECO:0007669"/>
    <property type="project" value="TreeGrafter"/>
</dbReference>
<dbReference type="EC" id="3.4.16.5" evidence="2"/>
<dbReference type="AlphaFoldDB" id="A0A9P4NUL5"/>
<keyword evidence="9" id="KW-1185">Reference proteome</keyword>
<keyword evidence="5" id="KW-0378">Hydrolase</keyword>
<dbReference type="PROSITE" id="PS00560">
    <property type="entry name" value="CARBOXYPEPT_SER_HIS"/>
    <property type="match status" value="1"/>
</dbReference>
<dbReference type="PANTHER" id="PTHR11802">
    <property type="entry name" value="SERINE PROTEASE FAMILY S10 SERINE CARBOXYPEPTIDASE"/>
    <property type="match status" value="1"/>
</dbReference>
<name>A0A9P4NUL5_9PEZI</name>
<dbReference type="EMBL" id="MU007031">
    <property type="protein sequence ID" value="KAF2431564.1"/>
    <property type="molecule type" value="Genomic_DNA"/>
</dbReference>